<reference evidence="3" key="1">
    <citation type="submission" date="2024-04" db="EMBL/GenBank/DDBJ databases">
        <authorList>
            <person name="Shaw F."/>
            <person name="Minotto A."/>
        </authorList>
    </citation>
    <scope>NUCLEOTIDE SEQUENCE [LARGE SCALE GENOMIC DNA]</scope>
</reference>
<feature type="region of interest" description="Disordered" evidence="1">
    <location>
        <begin position="209"/>
        <end position="263"/>
    </location>
</feature>
<feature type="compositionally biased region" description="Low complexity" evidence="1">
    <location>
        <begin position="177"/>
        <end position="190"/>
    </location>
</feature>
<dbReference type="EMBL" id="OZ037944">
    <property type="protein sequence ID" value="CAL1697106.1"/>
    <property type="molecule type" value="Genomic_DNA"/>
</dbReference>
<feature type="compositionally biased region" description="Polar residues" evidence="1">
    <location>
        <begin position="118"/>
        <end position="131"/>
    </location>
</feature>
<dbReference type="Proteomes" id="UP001497453">
    <property type="component" value="Chromosome 1"/>
</dbReference>
<keyword evidence="3" id="KW-1185">Reference proteome</keyword>
<organism evidence="2 3">
    <name type="scientific">Somion occarium</name>
    <dbReference type="NCBI Taxonomy" id="3059160"/>
    <lineage>
        <taxon>Eukaryota</taxon>
        <taxon>Fungi</taxon>
        <taxon>Dikarya</taxon>
        <taxon>Basidiomycota</taxon>
        <taxon>Agaricomycotina</taxon>
        <taxon>Agaricomycetes</taxon>
        <taxon>Polyporales</taxon>
        <taxon>Cerrenaceae</taxon>
        <taxon>Somion</taxon>
    </lineage>
</organism>
<sequence>MARAFEHKKSTSLKGKLRDIFVTKSKPPETPVVTPPVISRPTRIIPKKKRGFTDVSQDENGAKFSNGSRSYTRQPNDSTSSIATIRPKTLKRQGSNDTIKASPPSKASKSKSRKGILSRSTSHNQSPFNTTDHAKYVISSPTPAKKVSFQSNALDKRPGSPIPRPPASKKRALTRTNDSVFSSASSNSDNWVDDDDDDFFFDTKVTVLEIGHSPPGSPPDKAVSSLPPAEDKGRDHKRSQVASLPSSDPDPFDDQDEDLSSVAKVMKLGDDCRRKSMSSSKRSPVFTAEPTESTLGKRLFRRTSSFVTASPTKDALDDEFEDQFPDPKITVIDGSNAKEFEGADMPMVGDIVRVYDMPAPSNQANSKTSLRVLSRMPSAHNIRKLTERFNVTIVPCQKEKAVWDLGDDDLAVWPALLCITDKEFKATGFELRVPVKNIDIEFRSVDKKVKVQRVNGVVTTAEDPTGRPPAGFTVNYAGHSAPKNRLPTEISERRGICIESVWRTGPFPAYSSELEAAVPAGTSYVLKFHVPVPVRLFKNGSESRFFKVKSKVTMGDWDMPSVPAYSGVQEVLIEHLTKEKHMDGKKPFSVARPNARPTFIR</sequence>
<evidence type="ECO:0000313" key="3">
    <source>
        <dbReference type="Proteomes" id="UP001497453"/>
    </source>
</evidence>
<gene>
    <name evidence="2" type="ORF">GFSPODELE1_LOCUS1485</name>
</gene>
<evidence type="ECO:0000256" key="1">
    <source>
        <dbReference type="SAM" id="MobiDB-lite"/>
    </source>
</evidence>
<evidence type="ECO:0000313" key="2">
    <source>
        <dbReference type="EMBL" id="CAL1697106.1"/>
    </source>
</evidence>
<protein>
    <submittedName>
        <fullName evidence="2">Uncharacterized protein</fullName>
    </submittedName>
</protein>
<feature type="compositionally biased region" description="Polar residues" evidence="1">
    <location>
        <begin position="54"/>
        <end position="83"/>
    </location>
</feature>
<feature type="compositionally biased region" description="Acidic residues" evidence="1">
    <location>
        <begin position="250"/>
        <end position="259"/>
    </location>
</feature>
<name>A0ABP1CN74_9APHY</name>
<feature type="region of interest" description="Disordered" evidence="1">
    <location>
        <begin position="20"/>
        <end position="196"/>
    </location>
</feature>
<proteinExistence type="predicted"/>
<accession>A0ABP1CN74</accession>